<feature type="domain" description="GAF" evidence="1">
    <location>
        <begin position="11"/>
        <end position="139"/>
    </location>
</feature>
<evidence type="ECO:0000313" key="2">
    <source>
        <dbReference type="EMBL" id="OBR62460.1"/>
    </source>
</evidence>
<accession>A0A1A5YAQ6</accession>
<dbReference type="STRING" id="1844972.A7K91_02270"/>
<dbReference type="Pfam" id="PF13185">
    <property type="entry name" value="GAF_2"/>
    <property type="match status" value="1"/>
</dbReference>
<protein>
    <recommendedName>
        <fullName evidence="1">GAF domain-containing protein</fullName>
    </recommendedName>
</protein>
<dbReference type="SUPFAM" id="SSF55781">
    <property type="entry name" value="GAF domain-like"/>
    <property type="match status" value="1"/>
</dbReference>
<name>A0A1A5YAQ6_9BACL</name>
<proteinExistence type="predicted"/>
<comment type="caution">
    <text evidence="2">The sequence shown here is derived from an EMBL/GenBank/DDBJ whole genome shotgun (WGS) entry which is preliminary data.</text>
</comment>
<dbReference type="EMBL" id="LYPA01000080">
    <property type="protein sequence ID" value="OBR62460.1"/>
    <property type="molecule type" value="Genomic_DNA"/>
</dbReference>
<dbReference type="Gene3D" id="3.30.450.40">
    <property type="match status" value="1"/>
</dbReference>
<keyword evidence="3" id="KW-1185">Reference proteome</keyword>
<dbReference type="AlphaFoldDB" id="A0A1A5YAQ6"/>
<organism evidence="2 3">
    <name type="scientific">Paenibacillus oryzae</name>
    <dbReference type="NCBI Taxonomy" id="1844972"/>
    <lineage>
        <taxon>Bacteria</taxon>
        <taxon>Bacillati</taxon>
        <taxon>Bacillota</taxon>
        <taxon>Bacilli</taxon>
        <taxon>Bacillales</taxon>
        <taxon>Paenibacillaceae</taxon>
        <taxon>Paenibacillus</taxon>
    </lineage>
</organism>
<dbReference type="RefSeq" id="WP_068687320.1">
    <property type="nucleotide sequence ID" value="NZ_LYPA01000080.1"/>
</dbReference>
<dbReference type="Proteomes" id="UP000092024">
    <property type="component" value="Unassembled WGS sequence"/>
</dbReference>
<evidence type="ECO:0000313" key="3">
    <source>
        <dbReference type="Proteomes" id="UP000092024"/>
    </source>
</evidence>
<dbReference type="InterPro" id="IPR003018">
    <property type="entry name" value="GAF"/>
</dbReference>
<evidence type="ECO:0000259" key="1">
    <source>
        <dbReference type="Pfam" id="PF13185"/>
    </source>
</evidence>
<reference evidence="2 3" key="1">
    <citation type="submission" date="2016-05" db="EMBL/GenBank/DDBJ databases">
        <title>Paenibacillus oryzae. sp. nov., isolated from the rice root.</title>
        <authorList>
            <person name="Zhang J."/>
            <person name="Zhang X."/>
        </authorList>
    </citation>
    <scope>NUCLEOTIDE SEQUENCE [LARGE SCALE GENOMIC DNA]</scope>
    <source>
        <strain evidence="2 3">1DrF-4</strain>
    </source>
</reference>
<gene>
    <name evidence="2" type="ORF">A7K91_02270</name>
</gene>
<dbReference type="InterPro" id="IPR029016">
    <property type="entry name" value="GAF-like_dom_sf"/>
</dbReference>
<sequence>MNTINAELASSLERIMQDTHSDFAGLGLIDKASRKLRWHTASGSISGRTLLVEQKLAAGLSGMAIRSGRPARSGPVTTDADVFKLGETVMLGERLRSAATLPLEWNGGIHGVLLLGRRTDNAYSSEQIDSAWEAAKQISGAESTA</sequence>